<name>A0ACB7TCT2_HYAAI</name>
<proteinExistence type="predicted"/>
<accession>A0ACB7TCT2</accession>
<evidence type="ECO:0000313" key="1">
    <source>
        <dbReference type="EMBL" id="KAH6943979.1"/>
    </source>
</evidence>
<sequence length="230" mass="25095">MAWMGAPITTLAERFHTTLSRKRNQITQGPQVHAFCDASPSAYRAAVYVVPSCSARPQLLIAKAGVAPIKTTILPQLEHLGALIKSKLLNYVSSALTSVDIYCTTWFYSAITLLWIKGDRMKWKQFVSSRLKEIGKRPILPDGGQVNPALTRGVSMDKVLSSSTWKHGPDWLSESDARLPLQPKAPTARIICEMTAVHVAITGKSISASVLDIDGNKPSSTAIIGRVETR</sequence>
<gene>
    <name evidence="1" type="ORF">HPB50_001088</name>
</gene>
<keyword evidence="2" id="KW-1185">Reference proteome</keyword>
<protein>
    <submittedName>
        <fullName evidence="1">Uncharacterized protein</fullName>
    </submittedName>
</protein>
<dbReference type="Proteomes" id="UP000821845">
    <property type="component" value="Chromosome 1"/>
</dbReference>
<evidence type="ECO:0000313" key="2">
    <source>
        <dbReference type="Proteomes" id="UP000821845"/>
    </source>
</evidence>
<comment type="caution">
    <text evidence="1">The sequence shown here is derived from an EMBL/GenBank/DDBJ whole genome shotgun (WGS) entry which is preliminary data.</text>
</comment>
<reference evidence="1" key="1">
    <citation type="submission" date="2020-05" db="EMBL/GenBank/DDBJ databases">
        <title>Large-scale comparative analyses of tick genomes elucidate their genetic diversity and vector capacities.</title>
        <authorList>
            <person name="Jia N."/>
            <person name="Wang J."/>
            <person name="Shi W."/>
            <person name="Du L."/>
            <person name="Sun Y."/>
            <person name="Zhan W."/>
            <person name="Jiang J."/>
            <person name="Wang Q."/>
            <person name="Zhang B."/>
            <person name="Ji P."/>
            <person name="Sakyi L.B."/>
            <person name="Cui X."/>
            <person name="Yuan T."/>
            <person name="Jiang B."/>
            <person name="Yang W."/>
            <person name="Lam T.T.-Y."/>
            <person name="Chang Q."/>
            <person name="Ding S."/>
            <person name="Wang X."/>
            <person name="Zhu J."/>
            <person name="Ruan X."/>
            <person name="Zhao L."/>
            <person name="Wei J."/>
            <person name="Que T."/>
            <person name="Du C."/>
            <person name="Cheng J."/>
            <person name="Dai P."/>
            <person name="Han X."/>
            <person name="Huang E."/>
            <person name="Gao Y."/>
            <person name="Liu J."/>
            <person name="Shao H."/>
            <person name="Ye R."/>
            <person name="Li L."/>
            <person name="Wei W."/>
            <person name="Wang X."/>
            <person name="Wang C."/>
            <person name="Yang T."/>
            <person name="Huo Q."/>
            <person name="Li W."/>
            <person name="Guo W."/>
            <person name="Chen H."/>
            <person name="Zhou L."/>
            <person name="Ni X."/>
            <person name="Tian J."/>
            <person name="Zhou Y."/>
            <person name="Sheng Y."/>
            <person name="Liu T."/>
            <person name="Pan Y."/>
            <person name="Xia L."/>
            <person name="Li J."/>
            <person name="Zhao F."/>
            <person name="Cao W."/>
        </authorList>
    </citation>
    <scope>NUCLEOTIDE SEQUENCE</scope>
    <source>
        <strain evidence="1">Hyas-2018</strain>
    </source>
</reference>
<dbReference type="EMBL" id="CM023481">
    <property type="protein sequence ID" value="KAH6943979.1"/>
    <property type="molecule type" value="Genomic_DNA"/>
</dbReference>
<organism evidence="1 2">
    <name type="scientific">Hyalomma asiaticum</name>
    <name type="common">Tick</name>
    <dbReference type="NCBI Taxonomy" id="266040"/>
    <lineage>
        <taxon>Eukaryota</taxon>
        <taxon>Metazoa</taxon>
        <taxon>Ecdysozoa</taxon>
        <taxon>Arthropoda</taxon>
        <taxon>Chelicerata</taxon>
        <taxon>Arachnida</taxon>
        <taxon>Acari</taxon>
        <taxon>Parasitiformes</taxon>
        <taxon>Ixodida</taxon>
        <taxon>Ixodoidea</taxon>
        <taxon>Ixodidae</taxon>
        <taxon>Hyalomminae</taxon>
        <taxon>Hyalomma</taxon>
    </lineage>
</organism>